<dbReference type="KEGG" id="clup:CLUP02_03153"/>
<keyword evidence="3" id="KW-1185">Reference proteome</keyword>
<dbReference type="InterPro" id="IPR046676">
    <property type="entry name" value="DUF6546"/>
</dbReference>
<dbReference type="Pfam" id="PF20183">
    <property type="entry name" value="DUF6546"/>
    <property type="match status" value="1"/>
</dbReference>
<proteinExistence type="predicted"/>
<sequence length="607" mass="70317">MSASGVSVLEVPASRMDRFCRLPPELRTAVVECVVADCRYGDESDSLADYALVCKEWQAIVERSNFSVLKVTLANLDDFESSMVGSRRKLVQRINLHVDLPAYDNDPCEKKETWEDKAENNSCFTLAFYRLFGIMHCWTQEDSTRDGIDFSLSISSPSDLRNANFELWQRRRWNIKDIGEKRFADSWIDFVGQDEEFDRVNRLPVVKVIRSFTVSPQNHRALMPAAHADIIARLPGLRTANFDITRDRKKETRKIHFNQFAGSMTKWPTSLESLTIMSNTISSWRQIPHETLAEGDSGAKLCEKLRRAAQHLKELSVTNVVRIREFLRPHWPMGTDDTEPFLANRSYHPEFWLLKTLYISYGSIWYNTEWHKQSDDINESSELVDFRQNVSLAAARMASTMPQLKHMTIKQRPLMWAGKHELEYKIEDDDKAYLTWTSTFEFRPWERTVEAWVEVAARQERKLEVRIITRAWHTDVRAFLSSSFWDFWEGGVLMAFSKDFWHFSLVLLSLHLVHDTQGPEPLFTAGGYTRVVRLLVDTLIERYTIRTLGLFVLFLFDFVFVMGFPGLPSADTASMAGSNLHDMQSMVLEAAIYNEISHEMNEPRCVI</sequence>
<organism evidence="2 3">
    <name type="scientific">Colletotrichum lupini</name>
    <dbReference type="NCBI Taxonomy" id="145971"/>
    <lineage>
        <taxon>Eukaryota</taxon>
        <taxon>Fungi</taxon>
        <taxon>Dikarya</taxon>
        <taxon>Ascomycota</taxon>
        <taxon>Pezizomycotina</taxon>
        <taxon>Sordariomycetes</taxon>
        <taxon>Hypocreomycetidae</taxon>
        <taxon>Glomerellales</taxon>
        <taxon>Glomerellaceae</taxon>
        <taxon>Colletotrichum</taxon>
        <taxon>Colletotrichum acutatum species complex</taxon>
    </lineage>
</organism>
<reference evidence="2" key="1">
    <citation type="journal article" date="2021" name="Mol. Plant Microbe Interact.">
        <title>Complete Genome Sequence of the Plant-Pathogenic Fungus Colletotrichum lupini.</title>
        <authorList>
            <person name="Baroncelli R."/>
            <person name="Pensec F."/>
            <person name="Da Lio D."/>
            <person name="Boufleur T."/>
            <person name="Vicente I."/>
            <person name="Sarrocco S."/>
            <person name="Picot A."/>
            <person name="Baraldi E."/>
            <person name="Sukno S."/>
            <person name="Thon M."/>
            <person name="Le Floch G."/>
        </authorList>
    </citation>
    <scope>NUCLEOTIDE SEQUENCE</scope>
    <source>
        <strain evidence="2">IMI 504893</strain>
    </source>
</reference>
<dbReference type="EMBL" id="CP019474">
    <property type="protein sequence ID" value="UQC77682.1"/>
    <property type="molecule type" value="Genomic_DNA"/>
</dbReference>
<dbReference type="GeneID" id="73337188"/>
<name>A0A9Q8SHU6_9PEZI</name>
<feature type="domain" description="DUF6546" evidence="1">
    <location>
        <begin position="268"/>
        <end position="467"/>
    </location>
</feature>
<protein>
    <recommendedName>
        <fullName evidence="1">DUF6546 domain-containing protein</fullName>
    </recommendedName>
</protein>
<evidence type="ECO:0000313" key="2">
    <source>
        <dbReference type="EMBL" id="UQC77682.1"/>
    </source>
</evidence>
<dbReference type="AlphaFoldDB" id="A0A9Q8SHU6"/>
<dbReference type="RefSeq" id="XP_049139321.1">
    <property type="nucleotide sequence ID" value="XM_049282178.1"/>
</dbReference>
<accession>A0A9Q8SHU6</accession>
<dbReference type="Proteomes" id="UP000830671">
    <property type="component" value="Chromosome 2"/>
</dbReference>
<gene>
    <name evidence="2" type="ORF">CLUP02_03153</name>
</gene>
<evidence type="ECO:0000313" key="3">
    <source>
        <dbReference type="Proteomes" id="UP000830671"/>
    </source>
</evidence>
<evidence type="ECO:0000259" key="1">
    <source>
        <dbReference type="Pfam" id="PF20183"/>
    </source>
</evidence>